<name>W6XM64_COCC2</name>
<dbReference type="AlphaFoldDB" id="W6XM64"/>
<sequence length="284" mass="32035">MDYITPFVNIAFAFASVLATRQLLQRYNSISDATPTTTDSLRLSEDEPPQIAENVKTCMICRSDESKDDPFIKAPCGEHFACADDIANFFEYATNDESLYPPKCCGRIFLLEEYKDHIPADIASAYHSKQQGKYSILAKCGTSFCYICGKPWAGFRHGCPRYGPAIYDAQGYNQNGFHRDTGLNRAGRTATQQYGYLERLLYAQDQIIARDQDGAHRFPWPPLGRLFRVSMALSALLVPGMGWQDRIGVVLGMIVIPSMWEFAPTPPVWNQIDYYDDLDDDLGF</sequence>
<proteinExistence type="predicted"/>
<evidence type="ECO:0000313" key="2">
    <source>
        <dbReference type="Proteomes" id="UP000053841"/>
    </source>
</evidence>
<protein>
    <recommendedName>
        <fullName evidence="3">RING-type domain-containing protein</fullName>
    </recommendedName>
</protein>
<keyword evidence="2" id="KW-1185">Reference proteome</keyword>
<gene>
    <name evidence="1" type="ORF">COCCADRAFT_10549</name>
</gene>
<dbReference type="RefSeq" id="XP_007719042.1">
    <property type="nucleotide sequence ID" value="XM_007720852.1"/>
</dbReference>
<evidence type="ECO:0008006" key="3">
    <source>
        <dbReference type="Google" id="ProtNLM"/>
    </source>
</evidence>
<dbReference type="KEGG" id="bze:COCCADRAFT_10549"/>
<dbReference type="OrthoDB" id="10009520at2759"/>
<dbReference type="EMBL" id="KI965249">
    <property type="protein sequence ID" value="EUC26653.1"/>
    <property type="molecule type" value="Genomic_DNA"/>
</dbReference>
<dbReference type="Proteomes" id="UP000053841">
    <property type="component" value="Unassembled WGS sequence"/>
</dbReference>
<dbReference type="HOGENOM" id="CLU_980010_0_0_1"/>
<evidence type="ECO:0000313" key="1">
    <source>
        <dbReference type="EMBL" id="EUC26653.1"/>
    </source>
</evidence>
<organism evidence="1 2">
    <name type="scientific">Cochliobolus carbonum (strain 26-R-13)</name>
    <name type="common">Maize leaf spot fungus</name>
    <name type="synonym">Bipolaris zeicola</name>
    <dbReference type="NCBI Taxonomy" id="930089"/>
    <lineage>
        <taxon>Eukaryota</taxon>
        <taxon>Fungi</taxon>
        <taxon>Dikarya</taxon>
        <taxon>Ascomycota</taxon>
        <taxon>Pezizomycotina</taxon>
        <taxon>Dothideomycetes</taxon>
        <taxon>Pleosporomycetidae</taxon>
        <taxon>Pleosporales</taxon>
        <taxon>Pleosporineae</taxon>
        <taxon>Pleosporaceae</taxon>
        <taxon>Bipolaris</taxon>
    </lineage>
</organism>
<reference evidence="1 2" key="1">
    <citation type="journal article" date="2013" name="PLoS Genet.">
        <title>Comparative genome structure, secondary metabolite, and effector coding capacity across Cochliobolus pathogens.</title>
        <authorList>
            <person name="Condon B.J."/>
            <person name="Leng Y."/>
            <person name="Wu D."/>
            <person name="Bushley K.E."/>
            <person name="Ohm R.A."/>
            <person name="Otillar R."/>
            <person name="Martin J."/>
            <person name="Schackwitz W."/>
            <person name="Grimwood J."/>
            <person name="MohdZainudin N."/>
            <person name="Xue C."/>
            <person name="Wang R."/>
            <person name="Manning V.A."/>
            <person name="Dhillon B."/>
            <person name="Tu Z.J."/>
            <person name="Steffenson B.J."/>
            <person name="Salamov A."/>
            <person name="Sun H."/>
            <person name="Lowry S."/>
            <person name="LaButti K."/>
            <person name="Han J."/>
            <person name="Copeland A."/>
            <person name="Lindquist E."/>
            <person name="Barry K."/>
            <person name="Schmutz J."/>
            <person name="Baker S.E."/>
            <person name="Ciuffetti L.M."/>
            <person name="Grigoriev I.V."/>
            <person name="Zhong S."/>
            <person name="Turgeon B.G."/>
        </authorList>
    </citation>
    <scope>NUCLEOTIDE SEQUENCE [LARGE SCALE GENOMIC DNA]</scope>
    <source>
        <strain evidence="1 2">26-R-13</strain>
    </source>
</reference>
<accession>W6XM64</accession>
<dbReference type="GeneID" id="19143216"/>